<dbReference type="OrthoDB" id="350578at2157"/>
<proteinExistence type="predicted"/>
<keyword evidence="2" id="KW-0378">Hydrolase</keyword>
<dbReference type="PANTHER" id="PTHR43019:SF23">
    <property type="entry name" value="PROTEASE DO-LIKE 5, CHLOROPLASTIC"/>
    <property type="match status" value="1"/>
</dbReference>
<dbReference type="GO" id="GO:0008236">
    <property type="term" value="F:serine-type peptidase activity"/>
    <property type="evidence" value="ECO:0007669"/>
    <property type="project" value="UniProtKB-KW"/>
</dbReference>
<evidence type="ECO:0000256" key="4">
    <source>
        <dbReference type="SAM" id="MobiDB-lite"/>
    </source>
</evidence>
<reference evidence="5 6" key="1">
    <citation type="submission" date="2021-06" db="EMBL/GenBank/DDBJ databases">
        <title>New haloarchaea isolates fom saline soil.</title>
        <authorList>
            <person name="Duran-Viseras A."/>
            <person name="Sanchez-Porro C.S."/>
            <person name="Ventosa A."/>
        </authorList>
    </citation>
    <scope>NUCLEOTIDE SEQUENCE [LARGE SCALE GENOMIC DNA]</scope>
    <source>
        <strain evidence="5 6">JCM 183640</strain>
    </source>
</reference>
<evidence type="ECO:0000313" key="6">
    <source>
        <dbReference type="Proteomes" id="UP000766550"/>
    </source>
</evidence>
<accession>A0A8J7Y2D4</accession>
<evidence type="ECO:0000256" key="2">
    <source>
        <dbReference type="ARBA" id="ARBA00022801"/>
    </source>
</evidence>
<dbReference type="SUPFAM" id="SSF50494">
    <property type="entry name" value="Trypsin-like serine proteases"/>
    <property type="match status" value="1"/>
</dbReference>
<dbReference type="InterPro" id="IPR008256">
    <property type="entry name" value="Peptidase_S1B"/>
</dbReference>
<evidence type="ECO:0000256" key="3">
    <source>
        <dbReference type="ARBA" id="ARBA00022825"/>
    </source>
</evidence>
<dbReference type="InterPro" id="IPR006311">
    <property type="entry name" value="TAT_signal"/>
</dbReference>
<keyword evidence="6" id="KW-1185">Reference proteome</keyword>
<dbReference type="PROSITE" id="PS51318">
    <property type="entry name" value="TAT"/>
    <property type="match status" value="1"/>
</dbReference>
<dbReference type="AlphaFoldDB" id="A0A8J7Y2D4"/>
<dbReference type="PRINTS" id="PR00839">
    <property type="entry name" value="V8PROTEASE"/>
</dbReference>
<keyword evidence="1 5" id="KW-0645">Protease</keyword>
<dbReference type="Pfam" id="PF13365">
    <property type="entry name" value="Trypsin_2"/>
    <property type="match status" value="1"/>
</dbReference>
<dbReference type="EMBL" id="JAHQXF010000001">
    <property type="protein sequence ID" value="MBV0922907.1"/>
    <property type="molecule type" value="Genomic_DNA"/>
</dbReference>
<feature type="region of interest" description="Disordered" evidence="4">
    <location>
        <begin position="35"/>
        <end position="74"/>
    </location>
</feature>
<dbReference type="InterPro" id="IPR009003">
    <property type="entry name" value="Peptidase_S1_PA"/>
</dbReference>
<dbReference type="PANTHER" id="PTHR43019">
    <property type="entry name" value="SERINE ENDOPROTEASE DEGS"/>
    <property type="match status" value="1"/>
</dbReference>
<comment type="caution">
    <text evidence="5">The sequence shown here is derived from an EMBL/GenBank/DDBJ whole genome shotgun (WGS) entry which is preliminary data.</text>
</comment>
<evidence type="ECO:0000256" key="1">
    <source>
        <dbReference type="ARBA" id="ARBA00022670"/>
    </source>
</evidence>
<keyword evidence="3" id="KW-0720">Serine protease</keyword>
<feature type="compositionally biased region" description="Acidic residues" evidence="4">
    <location>
        <begin position="254"/>
        <end position="263"/>
    </location>
</feature>
<dbReference type="RefSeq" id="WP_162316076.1">
    <property type="nucleotide sequence ID" value="NZ_JAHQXF010000001.1"/>
</dbReference>
<name>A0A8J7Y2D4_9EURY</name>
<feature type="region of interest" description="Disordered" evidence="4">
    <location>
        <begin position="220"/>
        <end position="263"/>
    </location>
</feature>
<organism evidence="5 6">
    <name type="scientific">Haloarcula limicola</name>
    <dbReference type="NCBI Taxonomy" id="1429915"/>
    <lineage>
        <taxon>Archaea</taxon>
        <taxon>Methanobacteriati</taxon>
        <taxon>Methanobacteriota</taxon>
        <taxon>Stenosarchaea group</taxon>
        <taxon>Halobacteria</taxon>
        <taxon>Halobacteriales</taxon>
        <taxon>Haloarculaceae</taxon>
        <taxon>Haloarcula</taxon>
    </lineage>
</organism>
<dbReference type="GO" id="GO:0006508">
    <property type="term" value="P:proteolysis"/>
    <property type="evidence" value="ECO:0007669"/>
    <property type="project" value="UniProtKB-KW"/>
</dbReference>
<gene>
    <name evidence="5" type="ORF">KTS45_01715</name>
</gene>
<sequence>MARSRRSVLASLAAAAGLSGCSGVVERLPDDGSALEERVRTAAEAAGDQVDGRDPPTEPFDEATRERASETGRQIRDSVVVLETDRRRGTGWAVGDGQIVTNAHVVLGAPSMSVETFDETTGTAERVGYYEDMRPDLALLETDVSVPTLSLGDSADLEYGDPLITVGHPGRLGKWLITLGRFYRRPRGIDWLLSTVPVQQGNSGGPLVTLDGDVVGVVSGSTTGGDRPDFSKNDTAFTELPETEGETTAVPEGTLEESLSEWR</sequence>
<evidence type="ECO:0000313" key="5">
    <source>
        <dbReference type="EMBL" id="MBV0922907.1"/>
    </source>
</evidence>
<dbReference type="Proteomes" id="UP000766550">
    <property type="component" value="Unassembled WGS sequence"/>
</dbReference>
<protein>
    <submittedName>
        <fullName evidence="5">Serine protease</fullName>
    </submittedName>
</protein>
<dbReference type="PROSITE" id="PS51257">
    <property type="entry name" value="PROKAR_LIPOPROTEIN"/>
    <property type="match status" value="1"/>
</dbReference>
<dbReference type="Gene3D" id="2.40.10.120">
    <property type="match status" value="1"/>
</dbReference>
<feature type="compositionally biased region" description="Basic and acidic residues" evidence="4">
    <location>
        <begin position="50"/>
        <end position="74"/>
    </location>
</feature>